<dbReference type="Gene3D" id="3.90.190.10">
    <property type="entry name" value="Protein tyrosine phosphatase superfamily"/>
    <property type="match status" value="1"/>
</dbReference>
<gene>
    <name evidence="2" type="ORF">Q0812_09610</name>
</gene>
<evidence type="ECO:0000313" key="2">
    <source>
        <dbReference type="EMBL" id="MDO1559682.1"/>
    </source>
</evidence>
<dbReference type="Pfam" id="PF04273">
    <property type="entry name" value="BLH_phosphatase"/>
    <property type="match status" value="1"/>
</dbReference>
<accession>A0ABT8SM93</accession>
<organism evidence="2 3">
    <name type="scientific">Peiella sedimenti</name>
    <dbReference type="NCBI Taxonomy" id="3061083"/>
    <lineage>
        <taxon>Bacteria</taxon>
        <taxon>Pseudomonadati</taxon>
        <taxon>Pseudomonadota</taxon>
        <taxon>Alphaproteobacteria</taxon>
        <taxon>Caulobacterales</taxon>
        <taxon>Caulobacteraceae</taxon>
        <taxon>Peiella</taxon>
    </lineage>
</organism>
<dbReference type="InterPro" id="IPR029021">
    <property type="entry name" value="Prot-tyrosine_phosphatase-like"/>
</dbReference>
<feature type="domain" description="Beta-lactamase hydrolase-like protein phosphatase-like" evidence="1">
    <location>
        <begin position="3"/>
        <end position="108"/>
    </location>
</feature>
<dbReference type="SUPFAM" id="SSF52799">
    <property type="entry name" value="(Phosphotyrosine protein) phosphatases II"/>
    <property type="match status" value="1"/>
</dbReference>
<protein>
    <submittedName>
        <fullName evidence="2">TIGR01244 family sulfur transferase</fullName>
    </submittedName>
</protein>
<keyword evidence="3" id="KW-1185">Reference proteome</keyword>
<dbReference type="InterPro" id="IPR005939">
    <property type="entry name" value="BLH_phosphatase-like"/>
</dbReference>
<comment type="caution">
    <text evidence="2">The sequence shown here is derived from an EMBL/GenBank/DDBJ whole genome shotgun (WGS) entry which is preliminary data.</text>
</comment>
<name>A0ABT8SM93_9CAUL</name>
<dbReference type="Proteomes" id="UP001169063">
    <property type="component" value="Unassembled WGS sequence"/>
</dbReference>
<reference evidence="2" key="1">
    <citation type="submission" date="2023-07" db="EMBL/GenBank/DDBJ databases">
        <title>Brevundimonas soil sp. nov., isolated from the soil of chemical plant.</title>
        <authorList>
            <person name="Wu N."/>
        </authorList>
    </citation>
    <scope>NUCLEOTIDE SEQUENCE</scope>
    <source>
        <strain evidence="2">XZ-24</strain>
    </source>
</reference>
<evidence type="ECO:0000313" key="3">
    <source>
        <dbReference type="Proteomes" id="UP001169063"/>
    </source>
</evidence>
<dbReference type="EMBL" id="JAUKTR010000003">
    <property type="protein sequence ID" value="MDO1559682.1"/>
    <property type="molecule type" value="Genomic_DNA"/>
</dbReference>
<proteinExistence type="predicted"/>
<sequence>MADIRRITDHFWAAPQLSPSDLAEIARQGAVLIINNRPEGESPDQPPGAEIEEAARAAGLDYAAVPITGRPTPDQVQAVAVLLEGAEGPVLGFCRTGTRSTMAWAGVQIAAGRHRDAVLAEAAQCGYDLSAVL</sequence>
<dbReference type="GO" id="GO:0016740">
    <property type="term" value="F:transferase activity"/>
    <property type="evidence" value="ECO:0007669"/>
    <property type="project" value="UniProtKB-KW"/>
</dbReference>
<keyword evidence="2" id="KW-0808">Transferase</keyword>
<evidence type="ECO:0000259" key="1">
    <source>
        <dbReference type="Pfam" id="PF04273"/>
    </source>
</evidence>
<dbReference type="RefSeq" id="WP_302110104.1">
    <property type="nucleotide sequence ID" value="NZ_JAUKTR010000003.1"/>
</dbReference>
<dbReference type="NCBIfam" id="TIGR01244">
    <property type="entry name" value="TIGR01244 family sulfur transferase"/>
    <property type="match status" value="1"/>
</dbReference>